<dbReference type="GO" id="GO:0009432">
    <property type="term" value="P:SOS response"/>
    <property type="evidence" value="ECO:0007669"/>
    <property type="project" value="UniProtKB-KW"/>
</dbReference>
<sequence>MRKISGNFLPNTTPRAEFEYPSHIDPESLRLLPNKPGIYIFRGDNDAPLYVGKSINIRHRVLSHLRCADEARMLTQSRRVEFRRTAGDIGALLLESQLIKELQPLHNIKLRRKREMCALRITAHGAPEVVFSKDYDFASEAGIYGVFSNRRSALETLRTIVADHQLCGIITGTETGSHGRPCFSRQIKRCRGACVGAESIEEHQQRLLQAMEAMRVIQWPFAGAMGITEECDGWRQTHVIDHWMYLGSIDAANVQIERPKKRCFDIDAYKIIVKPFLAGQLIALT</sequence>
<accession>A0A840RRX6</accession>
<dbReference type="SUPFAM" id="SSF82771">
    <property type="entry name" value="GIY-YIG endonuclease"/>
    <property type="match status" value="1"/>
</dbReference>
<dbReference type="InterPro" id="IPR000305">
    <property type="entry name" value="GIY-YIG_endonuc"/>
</dbReference>
<dbReference type="PROSITE" id="PS50164">
    <property type="entry name" value="GIY_YIG"/>
    <property type="match status" value="1"/>
</dbReference>
<name>A0A840RRX6_9BURK</name>
<evidence type="ECO:0000256" key="1">
    <source>
        <dbReference type="ARBA" id="ARBA00022763"/>
    </source>
</evidence>
<dbReference type="PANTHER" id="PTHR30562:SF10">
    <property type="entry name" value="EXCINUCLEASE CHO"/>
    <property type="match status" value="1"/>
</dbReference>
<dbReference type="GO" id="GO:0016787">
    <property type="term" value="F:hydrolase activity"/>
    <property type="evidence" value="ECO:0007669"/>
    <property type="project" value="UniProtKB-KW"/>
</dbReference>
<dbReference type="InterPro" id="IPR035901">
    <property type="entry name" value="GIY-YIG_endonuc_sf"/>
</dbReference>
<dbReference type="CDD" id="cd10434">
    <property type="entry name" value="GIY-YIG_UvrC_Cho"/>
    <property type="match status" value="1"/>
</dbReference>
<dbReference type="InterPro" id="IPR047296">
    <property type="entry name" value="GIY-YIG_UvrC_Cho"/>
</dbReference>
<organism evidence="11 12">
    <name type="scientific">Glaciimonas immobilis</name>
    <dbReference type="NCBI Taxonomy" id="728004"/>
    <lineage>
        <taxon>Bacteria</taxon>
        <taxon>Pseudomonadati</taxon>
        <taxon>Pseudomonadota</taxon>
        <taxon>Betaproteobacteria</taxon>
        <taxon>Burkholderiales</taxon>
        <taxon>Oxalobacteraceae</taxon>
        <taxon>Glaciimonas</taxon>
    </lineage>
</organism>
<evidence type="ECO:0000256" key="8">
    <source>
        <dbReference type="ARBA" id="ARBA00042138"/>
    </source>
</evidence>
<gene>
    <name evidence="11" type="ORF">HNR39_001580</name>
</gene>
<evidence type="ECO:0000313" key="12">
    <source>
        <dbReference type="Proteomes" id="UP000571084"/>
    </source>
</evidence>
<dbReference type="SMART" id="SM00465">
    <property type="entry name" value="GIYc"/>
    <property type="match status" value="1"/>
</dbReference>
<keyword evidence="3 11" id="KW-0378">Hydrolase</keyword>
<dbReference type="RefSeq" id="WP_168056130.1">
    <property type="nucleotide sequence ID" value="NZ_JAAOZT010000009.1"/>
</dbReference>
<dbReference type="AlphaFoldDB" id="A0A840RRX6"/>
<keyword evidence="5" id="KW-0234">DNA repair</keyword>
<evidence type="ECO:0000313" key="11">
    <source>
        <dbReference type="EMBL" id="MBB5199748.1"/>
    </source>
</evidence>
<evidence type="ECO:0000256" key="6">
    <source>
        <dbReference type="ARBA" id="ARBA00023236"/>
    </source>
</evidence>
<dbReference type="EMBL" id="JACHHQ010000003">
    <property type="protein sequence ID" value="MBB5199748.1"/>
    <property type="molecule type" value="Genomic_DNA"/>
</dbReference>
<dbReference type="GO" id="GO:0006289">
    <property type="term" value="P:nucleotide-excision repair"/>
    <property type="evidence" value="ECO:0007669"/>
    <property type="project" value="InterPro"/>
</dbReference>
<evidence type="ECO:0000256" key="4">
    <source>
        <dbReference type="ARBA" id="ARBA00022881"/>
    </source>
</evidence>
<reference evidence="11 12" key="1">
    <citation type="submission" date="2020-08" db="EMBL/GenBank/DDBJ databases">
        <title>Genomic Encyclopedia of Type Strains, Phase IV (KMG-IV): sequencing the most valuable type-strain genomes for metagenomic binning, comparative biology and taxonomic classification.</title>
        <authorList>
            <person name="Goeker M."/>
        </authorList>
    </citation>
    <scope>NUCLEOTIDE SEQUENCE [LARGE SCALE GENOMIC DNA]</scope>
    <source>
        <strain evidence="11 12">DSM 23240</strain>
    </source>
</reference>
<dbReference type="Gene3D" id="3.40.1440.10">
    <property type="entry name" value="GIY-YIG endonuclease"/>
    <property type="match status" value="1"/>
</dbReference>
<dbReference type="PANTHER" id="PTHR30562">
    <property type="entry name" value="UVRC/OXIDOREDUCTASE"/>
    <property type="match status" value="1"/>
</dbReference>
<evidence type="ECO:0000259" key="10">
    <source>
        <dbReference type="PROSITE" id="PS50164"/>
    </source>
</evidence>
<keyword evidence="12" id="KW-1185">Reference proteome</keyword>
<protein>
    <recommendedName>
        <fullName evidence="7">Excinuclease cho</fullName>
    </recommendedName>
    <alternativeName>
        <fullName evidence="9">Endonuclease cho</fullName>
    </alternativeName>
    <alternativeName>
        <fullName evidence="8">UvrC homolog protein</fullName>
    </alternativeName>
</protein>
<dbReference type="GO" id="GO:0009380">
    <property type="term" value="C:excinuclease repair complex"/>
    <property type="evidence" value="ECO:0007669"/>
    <property type="project" value="TreeGrafter"/>
</dbReference>
<dbReference type="InterPro" id="IPR050066">
    <property type="entry name" value="UvrABC_protein_C"/>
</dbReference>
<comment type="caution">
    <text evidence="11">The sequence shown here is derived from an EMBL/GenBank/DDBJ whole genome shotgun (WGS) entry which is preliminary data.</text>
</comment>
<feature type="domain" description="GIY-YIG" evidence="10">
    <location>
        <begin position="34"/>
        <end position="108"/>
    </location>
</feature>
<keyword evidence="4" id="KW-0267">Excision nuclease</keyword>
<dbReference type="GO" id="GO:0004518">
    <property type="term" value="F:nuclease activity"/>
    <property type="evidence" value="ECO:0007669"/>
    <property type="project" value="UniProtKB-KW"/>
</dbReference>
<evidence type="ECO:0000256" key="5">
    <source>
        <dbReference type="ARBA" id="ARBA00023204"/>
    </source>
</evidence>
<keyword evidence="2" id="KW-0228">DNA excision</keyword>
<evidence type="ECO:0000256" key="7">
    <source>
        <dbReference type="ARBA" id="ARBA00040756"/>
    </source>
</evidence>
<proteinExistence type="predicted"/>
<keyword evidence="1" id="KW-0227">DNA damage</keyword>
<evidence type="ECO:0000256" key="2">
    <source>
        <dbReference type="ARBA" id="ARBA00022769"/>
    </source>
</evidence>
<evidence type="ECO:0000256" key="9">
    <source>
        <dbReference type="ARBA" id="ARBA00042732"/>
    </source>
</evidence>
<evidence type="ECO:0000256" key="3">
    <source>
        <dbReference type="ARBA" id="ARBA00022801"/>
    </source>
</evidence>
<keyword evidence="6" id="KW-0742">SOS response</keyword>
<dbReference type="Proteomes" id="UP000571084">
    <property type="component" value="Unassembled WGS sequence"/>
</dbReference>